<dbReference type="EMBL" id="LNTY01000025">
    <property type="protein sequence ID" value="KXF82320.1"/>
    <property type="molecule type" value="Genomic_DNA"/>
</dbReference>
<keyword evidence="6" id="KW-1185">Reference proteome</keyword>
<dbReference type="STRING" id="294935.ATN88_09145"/>
<keyword evidence="3" id="KW-0804">Transcription</keyword>
<dbReference type="AlphaFoldDB" id="A0A135IA39"/>
<dbReference type="CDD" id="cd06091">
    <property type="entry name" value="KOW_NusG"/>
    <property type="match status" value="1"/>
</dbReference>
<gene>
    <name evidence="5" type="ORF">ATN88_09145</name>
</gene>
<evidence type="ECO:0000259" key="4">
    <source>
        <dbReference type="SMART" id="SM00738"/>
    </source>
</evidence>
<dbReference type="Pfam" id="PF02357">
    <property type="entry name" value="NusG"/>
    <property type="match status" value="1"/>
</dbReference>
<dbReference type="SUPFAM" id="SSF50104">
    <property type="entry name" value="Translation proteins SH3-like domain"/>
    <property type="match status" value="1"/>
</dbReference>
<proteinExistence type="predicted"/>
<dbReference type="Gene3D" id="3.30.70.940">
    <property type="entry name" value="NusG, N-terminal domain"/>
    <property type="match status" value="1"/>
</dbReference>
<comment type="caution">
    <text evidence="5">The sequence shown here is derived from an EMBL/GenBank/DDBJ whole genome shotgun (WGS) entry which is preliminary data.</text>
</comment>
<keyword evidence="1" id="KW-0889">Transcription antitermination</keyword>
<dbReference type="InterPro" id="IPR006645">
    <property type="entry name" value="NGN-like_dom"/>
</dbReference>
<dbReference type="InterPro" id="IPR043425">
    <property type="entry name" value="NusG-like"/>
</dbReference>
<reference evidence="5 6" key="1">
    <citation type="submission" date="2015-11" db="EMBL/GenBank/DDBJ databases">
        <title>Genomic Taxonomy of the Vibrionaceae.</title>
        <authorList>
            <person name="Gomez-Gil B."/>
            <person name="Enciso-Ibarra J."/>
        </authorList>
    </citation>
    <scope>NUCLEOTIDE SEQUENCE [LARGE SCALE GENOMIC DNA]</scope>
    <source>
        <strain evidence="5 6">CAIM 912</strain>
    </source>
</reference>
<evidence type="ECO:0000313" key="6">
    <source>
        <dbReference type="Proteomes" id="UP000070529"/>
    </source>
</evidence>
<sequence>MKNYQWFAVYTRANAEKKFAERVHIEGIEAFLPLATVTRIWSDRKKIISEPLFKSHVFVYTNTEGLQTIKSMPGFSHFIRFGNHPTPIPDSQIIQIETIIQHFPSTSAVSRRWVKGESVAIANGPLKGMLGTLVEVDGEKKVAVDVTALQQSLIVTLPLSSVVKSEVIR</sequence>
<dbReference type="CDD" id="cd09895">
    <property type="entry name" value="NGN_SP_UpxY"/>
    <property type="match status" value="1"/>
</dbReference>
<dbReference type="InterPro" id="IPR036735">
    <property type="entry name" value="NGN_dom_sf"/>
</dbReference>
<dbReference type="OrthoDB" id="9790639at2"/>
<evidence type="ECO:0000313" key="5">
    <source>
        <dbReference type="EMBL" id="KXF82320.1"/>
    </source>
</evidence>
<dbReference type="RefSeq" id="WP_067413618.1">
    <property type="nucleotide sequence ID" value="NZ_LNTY01000025.1"/>
</dbReference>
<evidence type="ECO:0000256" key="2">
    <source>
        <dbReference type="ARBA" id="ARBA00023015"/>
    </source>
</evidence>
<organism evidence="5 6">
    <name type="scientific">Enterovibrio coralii</name>
    <dbReference type="NCBI Taxonomy" id="294935"/>
    <lineage>
        <taxon>Bacteria</taxon>
        <taxon>Pseudomonadati</taxon>
        <taxon>Pseudomonadota</taxon>
        <taxon>Gammaproteobacteria</taxon>
        <taxon>Vibrionales</taxon>
        <taxon>Vibrionaceae</taxon>
        <taxon>Enterovibrio</taxon>
    </lineage>
</organism>
<protein>
    <recommendedName>
        <fullName evidence="4">NusG-like N-terminal domain-containing protein</fullName>
    </recommendedName>
</protein>
<dbReference type="Proteomes" id="UP000070529">
    <property type="component" value="Unassembled WGS sequence"/>
</dbReference>
<dbReference type="GO" id="GO:0031564">
    <property type="term" value="P:transcription antitermination"/>
    <property type="evidence" value="ECO:0007669"/>
    <property type="project" value="UniProtKB-KW"/>
</dbReference>
<dbReference type="SMART" id="SM00738">
    <property type="entry name" value="NGN"/>
    <property type="match status" value="1"/>
</dbReference>
<dbReference type="NCBIfam" id="NF033644">
    <property type="entry name" value="antiterm_UpxY"/>
    <property type="match status" value="1"/>
</dbReference>
<dbReference type="InterPro" id="IPR008991">
    <property type="entry name" value="Translation_prot_SH3-like_sf"/>
</dbReference>
<dbReference type="SUPFAM" id="SSF82679">
    <property type="entry name" value="N-utilization substance G protein NusG, N-terminal domain"/>
    <property type="match status" value="1"/>
</dbReference>
<keyword evidence="2" id="KW-0805">Transcription regulation</keyword>
<evidence type="ECO:0000256" key="3">
    <source>
        <dbReference type="ARBA" id="ARBA00023163"/>
    </source>
</evidence>
<dbReference type="PANTHER" id="PTHR30265:SF4">
    <property type="entry name" value="KOW MOTIF FAMILY PROTEIN, EXPRESSED"/>
    <property type="match status" value="1"/>
</dbReference>
<name>A0A135IA39_9GAMM</name>
<dbReference type="GO" id="GO:0006354">
    <property type="term" value="P:DNA-templated transcription elongation"/>
    <property type="evidence" value="ECO:0007669"/>
    <property type="project" value="InterPro"/>
</dbReference>
<feature type="domain" description="NusG-like N-terminal" evidence="4">
    <location>
        <begin position="3"/>
        <end position="100"/>
    </location>
</feature>
<evidence type="ECO:0000256" key="1">
    <source>
        <dbReference type="ARBA" id="ARBA00022814"/>
    </source>
</evidence>
<dbReference type="PANTHER" id="PTHR30265">
    <property type="entry name" value="RHO-INTERACTING TRANSCRIPTION TERMINATION FACTOR NUSG"/>
    <property type="match status" value="1"/>
</dbReference>
<accession>A0A135IA39</accession>